<reference evidence="4" key="1">
    <citation type="submission" date="2021-11" db="EMBL/GenBank/DDBJ databases">
        <title>Cultivation dependent microbiological survey of springs from the worlds oldest radium mine currently devoted to the extraction of radon-saturated water.</title>
        <authorList>
            <person name="Kapinusova G."/>
            <person name="Smrhova T."/>
            <person name="Strejcek M."/>
            <person name="Suman J."/>
            <person name="Jani K."/>
            <person name="Pajer P."/>
            <person name="Uhlik O."/>
        </authorList>
    </citation>
    <scope>NUCLEOTIDE SEQUENCE [LARGE SCALE GENOMIC DNA]</scope>
    <source>
        <strain evidence="4">J379</strain>
    </source>
</reference>
<name>A0ABY5PFC1_9ACTN</name>
<dbReference type="Proteomes" id="UP001058860">
    <property type="component" value="Chromosome"/>
</dbReference>
<evidence type="ECO:0000313" key="4">
    <source>
        <dbReference type="Proteomes" id="UP001058860"/>
    </source>
</evidence>
<feature type="region of interest" description="Disordered" evidence="1">
    <location>
        <begin position="60"/>
        <end position="91"/>
    </location>
</feature>
<keyword evidence="2" id="KW-0732">Signal</keyword>
<feature type="signal peptide" evidence="2">
    <location>
        <begin position="1"/>
        <end position="30"/>
    </location>
</feature>
<feature type="chain" id="PRO_5046250473" description="Secreted protein" evidence="2">
    <location>
        <begin position="31"/>
        <end position="170"/>
    </location>
</feature>
<feature type="compositionally biased region" description="Basic and acidic residues" evidence="1">
    <location>
        <begin position="60"/>
        <end position="71"/>
    </location>
</feature>
<accession>A0ABY5PFC1</accession>
<keyword evidence="4" id="KW-1185">Reference proteome</keyword>
<organism evidence="3 4">
    <name type="scientific">Svornostia abyssi</name>
    <dbReference type="NCBI Taxonomy" id="2898438"/>
    <lineage>
        <taxon>Bacteria</taxon>
        <taxon>Bacillati</taxon>
        <taxon>Actinomycetota</taxon>
        <taxon>Thermoleophilia</taxon>
        <taxon>Solirubrobacterales</taxon>
        <taxon>Baekduiaceae</taxon>
        <taxon>Svornostia</taxon>
    </lineage>
</organism>
<evidence type="ECO:0000256" key="1">
    <source>
        <dbReference type="SAM" id="MobiDB-lite"/>
    </source>
</evidence>
<sequence length="170" mass="17935">MTTATKFSPRRGARLSAAILTAALALSACGGDDETSGAAATAKASDDPILAYARCMREQGVDMPDPQRDANGRFLFKQPRSEDPQQLKRANAACEGKVQGALPATPGDQRQASEQGLRFARCMREHGIDLPDPTAQGAIQIRPGEGVDPADPAFQKAEQECASLRGGQTP</sequence>
<dbReference type="RefSeq" id="WP_353863784.1">
    <property type="nucleotide sequence ID" value="NZ_CP088295.1"/>
</dbReference>
<proteinExistence type="predicted"/>
<gene>
    <name evidence="3" type="ORF">LRS13_21785</name>
</gene>
<protein>
    <recommendedName>
        <fullName evidence="5">Secreted protein</fullName>
    </recommendedName>
</protein>
<evidence type="ECO:0000256" key="2">
    <source>
        <dbReference type="SAM" id="SignalP"/>
    </source>
</evidence>
<evidence type="ECO:0000313" key="3">
    <source>
        <dbReference type="EMBL" id="UUY03272.1"/>
    </source>
</evidence>
<dbReference type="PROSITE" id="PS51257">
    <property type="entry name" value="PROKAR_LIPOPROTEIN"/>
    <property type="match status" value="1"/>
</dbReference>
<dbReference type="EMBL" id="CP088295">
    <property type="protein sequence ID" value="UUY03272.1"/>
    <property type="molecule type" value="Genomic_DNA"/>
</dbReference>
<evidence type="ECO:0008006" key="5">
    <source>
        <dbReference type="Google" id="ProtNLM"/>
    </source>
</evidence>